<dbReference type="Proteomes" id="UP000292445">
    <property type="component" value="Unassembled WGS sequence"/>
</dbReference>
<dbReference type="PROSITE" id="PS51371">
    <property type="entry name" value="CBS"/>
    <property type="match status" value="2"/>
</dbReference>
<dbReference type="EMBL" id="SGXC01000003">
    <property type="protein sequence ID" value="RZS78561.1"/>
    <property type="molecule type" value="Genomic_DNA"/>
</dbReference>
<dbReference type="InterPro" id="IPR051257">
    <property type="entry name" value="Diverse_CBS-Domain"/>
</dbReference>
<evidence type="ECO:0000256" key="1">
    <source>
        <dbReference type="ARBA" id="ARBA00023122"/>
    </source>
</evidence>
<organism evidence="4 5">
    <name type="scientific">Pigmentiphaga kullae</name>
    <dbReference type="NCBI Taxonomy" id="151784"/>
    <lineage>
        <taxon>Bacteria</taxon>
        <taxon>Pseudomonadati</taxon>
        <taxon>Pseudomonadota</taxon>
        <taxon>Betaproteobacteria</taxon>
        <taxon>Burkholderiales</taxon>
        <taxon>Alcaligenaceae</taxon>
        <taxon>Pigmentiphaga</taxon>
    </lineage>
</organism>
<evidence type="ECO:0000313" key="4">
    <source>
        <dbReference type="EMBL" id="RZS78561.1"/>
    </source>
</evidence>
<sequence>MQIAEIMTRDVAFLSADEPVQRAAQLMADLDIGSVPVCDGRRLVGVVTDRDIAVRCTAAGAPVSTRVREAMTPHVSWCYADEDAETVKAKMRDEQIRRLPILGTNNELVGVVSLGDLATRAGGTDDALAGISEPARASGELFR</sequence>
<keyword evidence="5" id="KW-1185">Reference proteome</keyword>
<evidence type="ECO:0000313" key="5">
    <source>
        <dbReference type="Proteomes" id="UP000292445"/>
    </source>
</evidence>
<feature type="domain" description="CBS" evidence="3">
    <location>
        <begin position="71"/>
        <end position="128"/>
    </location>
</feature>
<dbReference type="SMART" id="SM00116">
    <property type="entry name" value="CBS"/>
    <property type="match status" value="2"/>
</dbReference>
<dbReference type="SUPFAM" id="SSF54631">
    <property type="entry name" value="CBS-domain pair"/>
    <property type="match status" value="1"/>
</dbReference>
<dbReference type="CDD" id="cd04622">
    <property type="entry name" value="CBS_pair_HRP1_like"/>
    <property type="match status" value="1"/>
</dbReference>
<protein>
    <submittedName>
        <fullName evidence="4">CBS domain-containing protein</fullName>
    </submittedName>
</protein>
<dbReference type="InterPro" id="IPR000644">
    <property type="entry name" value="CBS_dom"/>
</dbReference>
<dbReference type="AlphaFoldDB" id="A0A4Q7N9L3"/>
<dbReference type="PANTHER" id="PTHR43080">
    <property type="entry name" value="CBS DOMAIN-CONTAINING PROTEIN CBSX3, MITOCHONDRIAL"/>
    <property type="match status" value="1"/>
</dbReference>
<dbReference type="Pfam" id="PF00571">
    <property type="entry name" value="CBS"/>
    <property type="match status" value="2"/>
</dbReference>
<comment type="caution">
    <text evidence="4">The sequence shown here is derived from an EMBL/GenBank/DDBJ whole genome shotgun (WGS) entry which is preliminary data.</text>
</comment>
<evidence type="ECO:0000256" key="2">
    <source>
        <dbReference type="PROSITE-ProRule" id="PRU00703"/>
    </source>
</evidence>
<proteinExistence type="predicted"/>
<keyword evidence="1 2" id="KW-0129">CBS domain</keyword>
<dbReference type="InterPro" id="IPR046342">
    <property type="entry name" value="CBS_dom_sf"/>
</dbReference>
<reference evidence="4 5" key="1">
    <citation type="submission" date="2019-02" db="EMBL/GenBank/DDBJ databases">
        <title>Genomic Encyclopedia of Type Strains, Phase IV (KMG-IV): sequencing the most valuable type-strain genomes for metagenomic binning, comparative biology and taxonomic classification.</title>
        <authorList>
            <person name="Goeker M."/>
        </authorList>
    </citation>
    <scope>NUCLEOTIDE SEQUENCE [LARGE SCALE GENOMIC DNA]</scope>
    <source>
        <strain evidence="4 5">K24</strain>
    </source>
</reference>
<feature type="domain" description="CBS" evidence="3">
    <location>
        <begin position="7"/>
        <end position="63"/>
    </location>
</feature>
<dbReference type="PANTHER" id="PTHR43080:SF2">
    <property type="entry name" value="CBS DOMAIN-CONTAINING PROTEIN"/>
    <property type="match status" value="1"/>
</dbReference>
<dbReference type="RefSeq" id="WP_130361380.1">
    <property type="nucleotide sequence ID" value="NZ_SGXC01000003.1"/>
</dbReference>
<gene>
    <name evidence="4" type="ORF">EV675_5216</name>
</gene>
<dbReference type="OrthoDB" id="9794094at2"/>
<name>A0A4Q7N9L3_9BURK</name>
<accession>A0A4Q7N9L3</accession>
<evidence type="ECO:0000259" key="3">
    <source>
        <dbReference type="PROSITE" id="PS51371"/>
    </source>
</evidence>
<dbReference type="Gene3D" id="3.10.580.10">
    <property type="entry name" value="CBS-domain"/>
    <property type="match status" value="1"/>
</dbReference>